<dbReference type="Gene3D" id="2.40.70.10">
    <property type="entry name" value="Acid Proteases"/>
    <property type="match status" value="1"/>
</dbReference>
<dbReference type="EMBL" id="JAVXUP010000899">
    <property type="protein sequence ID" value="KAK3019104.1"/>
    <property type="molecule type" value="Genomic_DNA"/>
</dbReference>
<dbReference type="Proteomes" id="UP001188597">
    <property type="component" value="Unassembled WGS sequence"/>
</dbReference>
<name>A0AA88W3C8_9ASTE</name>
<accession>A0AA88W3C8</accession>
<dbReference type="InterPro" id="IPR021109">
    <property type="entry name" value="Peptidase_aspartic_dom_sf"/>
</dbReference>
<evidence type="ECO:0000313" key="1">
    <source>
        <dbReference type="EMBL" id="KAK3019104.1"/>
    </source>
</evidence>
<dbReference type="CDD" id="cd00303">
    <property type="entry name" value="retropepsin_like"/>
    <property type="match status" value="1"/>
</dbReference>
<proteinExistence type="predicted"/>
<dbReference type="Pfam" id="PF08284">
    <property type="entry name" value="RVP_2"/>
    <property type="match status" value="1"/>
</dbReference>
<gene>
    <name evidence="1" type="ORF">RJ639_002714</name>
</gene>
<organism evidence="1 2">
    <name type="scientific">Escallonia herrerae</name>
    <dbReference type="NCBI Taxonomy" id="1293975"/>
    <lineage>
        <taxon>Eukaryota</taxon>
        <taxon>Viridiplantae</taxon>
        <taxon>Streptophyta</taxon>
        <taxon>Embryophyta</taxon>
        <taxon>Tracheophyta</taxon>
        <taxon>Spermatophyta</taxon>
        <taxon>Magnoliopsida</taxon>
        <taxon>eudicotyledons</taxon>
        <taxon>Gunneridae</taxon>
        <taxon>Pentapetalae</taxon>
        <taxon>asterids</taxon>
        <taxon>campanulids</taxon>
        <taxon>Escalloniales</taxon>
        <taxon>Escalloniaceae</taxon>
        <taxon>Escallonia</taxon>
    </lineage>
</organism>
<dbReference type="SUPFAM" id="SSF50630">
    <property type="entry name" value="Acid proteases"/>
    <property type="match status" value="1"/>
</dbReference>
<protein>
    <submittedName>
        <fullName evidence="1">Uncharacterized protein</fullName>
    </submittedName>
</protein>
<comment type="caution">
    <text evidence="1">The sequence shown here is derived from an EMBL/GenBank/DDBJ whole genome shotgun (WGS) entry which is preliminary data.</text>
</comment>
<reference evidence="1" key="1">
    <citation type="submission" date="2022-12" db="EMBL/GenBank/DDBJ databases">
        <title>Draft genome assemblies for two species of Escallonia (Escalloniales).</title>
        <authorList>
            <person name="Chanderbali A."/>
            <person name="Dervinis C."/>
            <person name="Anghel I."/>
            <person name="Soltis D."/>
            <person name="Soltis P."/>
            <person name="Zapata F."/>
        </authorList>
    </citation>
    <scope>NUCLEOTIDE SEQUENCE</scope>
    <source>
        <strain evidence="1">UCBG64.0493</strain>
        <tissue evidence="1">Leaf</tissue>
    </source>
</reference>
<evidence type="ECO:0000313" key="2">
    <source>
        <dbReference type="Proteomes" id="UP001188597"/>
    </source>
</evidence>
<keyword evidence="2" id="KW-1185">Reference proteome</keyword>
<sequence length="131" mass="14798">MKERSIEALVDVAATANFISLGAGRQLVLSIVADENMIQPVNSGSKCIHGMVEEADIEFEDWKGQATLTMVDTDDHDVVLGMDFMRHAHAIPMFQSNSVLLLGWRNTQNLFYLCIMSKPLRWKFLSSLRIR</sequence>
<dbReference type="AlphaFoldDB" id="A0AA88W3C8"/>